<proteinExistence type="inferred from homology"/>
<dbReference type="CDD" id="cd00086">
    <property type="entry name" value="homeodomain"/>
    <property type="match status" value="1"/>
</dbReference>
<evidence type="ECO:0000256" key="1">
    <source>
        <dbReference type="ARBA" id="ARBA00004123"/>
    </source>
</evidence>
<dbReference type="Proteomes" id="UP000681722">
    <property type="component" value="Unassembled WGS sequence"/>
</dbReference>
<comment type="caution">
    <text evidence="11">The sequence shown here is derived from an EMBL/GenBank/DDBJ whole genome shotgun (WGS) entry which is preliminary data.</text>
</comment>
<organism evidence="11 13">
    <name type="scientific">Didymodactylos carnosus</name>
    <dbReference type="NCBI Taxonomy" id="1234261"/>
    <lineage>
        <taxon>Eukaryota</taxon>
        <taxon>Metazoa</taxon>
        <taxon>Spiralia</taxon>
        <taxon>Gnathifera</taxon>
        <taxon>Rotifera</taxon>
        <taxon>Eurotatoria</taxon>
        <taxon>Bdelloidea</taxon>
        <taxon>Philodinida</taxon>
        <taxon>Philodinidae</taxon>
        <taxon>Didymodactylos</taxon>
    </lineage>
</organism>
<evidence type="ECO:0000256" key="3">
    <source>
        <dbReference type="ARBA" id="ARBA00022473"/>
    </source>
</evidence>
<feature type="compositionally biased region" description="Basic and acidic residues" evidence="9">
    <location>
        <begin position="7"/>
        <end position="26"/>
    </location>
</feature>
<keyword evidence="3" id="KW-0217">Developmental protein</keyword>
<dbReference type="SUPFAM" id="SSF46689">
    <property type="entry name" value="Homeodomain-like"/>
    <property type="match status" value="1"/>
</dbReference>
<comment type="similarity">
    <text evidence="2">Belongs to the paired homeobox family. Bicoid subfamily.</text>
</comment>
<dbReference type="PANTHER" id="PTHR46770">
    <property type="entry name" value="HOMEOBOX PROTEIN ORTHOPEDIA"/>
    <property type="match status" value="1"/>
</dbReference>
<evidence type="ECO:0000256" key="6">
    <source>
        <dbReference type="ARBA" id="ARBA00023242"/>
    </source>
</evidence>
<dbReference type="InterPro" id="IPR051895">
    <property type="entry name" value="OTP_Homeobox"/>
</dbReference>
<accession>A0A813XTK7</accession>
<dbReference type="PRINTS" id="PR00031">
    <property type="entry name" value="HTHREPRESSR"/>
</dbReference>
<feature type="domain" description="Homeobox" evidence="10">
    <location>
        <begin position="54"/>
        <end position="114"/>
    </location>
</feature>
<dbReference type="GO" id="GO:0000981">
    <property type="term" value="F:DNA-binding transcription factor activity, RNA polymerase II-specific"/>
    <property type="evidence" value="ECO:0007669"/>
    <property type="project" value="InterPro"/>
</dbReference>
<dbReference type="InterPro" id="IPR001356">
    <property type="entry name" value="HD"/>
</dbReference>
<dbReference type="InterPro" id="IPR017970">
    <property type="entry name" value="Homeobox_CS"/>
</dbReference>
<evidence type="ECO:0000259" key="10">
    <source>
        <dbReference type="PROSITE" id="PS50071"/>
    </source>
</evidence>
<evidence type="ECO:0000313" key="12">
    <source>
        <dbReference type="EMBL" id="CAF3662199.1"/>
    </source>
</evidence>
<dbReference type="FunFam" id="1.10.10.60:FF:000057">
    <property type="entry name" value="Short stature homeobox 2"/>
    <property type="match status" value="1"/>
</dbReference>
<keyword evidence="13" id="KW-1185">Reference proteome</keyword>
<dbReference type="SMART" id="SM00389">
    <property type="entry name" value="HOX"/>
    <property type="match status" value="1"/>
</dbReference>
<dbReference type="PROSITE" id="PS50071">
    <property type="entry name" value="HOMEOBOX_2"/>
    <property type="match status" value="1"/>
</dbReference>
<dbReference type="OrthoDB" id="6159439at2759"/>
<dbReference type="Proteomes" id="UP000663829">
    <property type="component" value="Unassembled WGS sequence"/>
</dbReference>
<reference evidence="11" key="1">
    <citation type="submission" date="2021-02" db="EMBL/GenBank/DDBJ databases">
        <authorList>
            <person name="Nowell W R."/>
        </authorList>
    </citation>
    <scope>NUCLEOTIDE SEQUENCE</scope>
</reference>
<dbReference type="InterPro" id="IPR000047">
    <property type="entry name" value="HTH_motif"/>
</dbReference>
<comment type="subcellular location">
    <subcellularLocation>
        <location evidence="1 7 8">Nucleus</location>
    </subcellularLocation>
</comment>
<gene>
    <name evidence="11" type="ORF">GPM918_LOCUS7316</name>
    <name evidence="12" type="ORF">SRO942_LOCUS7316</name>
</gene>
<evidence type="ECO:0000313" key="13">
    <source>
        <dbReference type="Proteomes" id="UP000663829"/>
    </source>
</evidence>
<dbReference type="EMBL" id="CAJNOQ010001187">
    <property type="protein sequence ID" value="CAF0875281.1"/>
    <property type="molecule type" value="Genomic_DNA"/>
</dbReference>
<evidence type="ECO:0000256" key="4">
    <source>
        <dbReference type="ARBA" id="ARBA00023125"/>
    </source>
</evidence>
<dbReference type="GO" id="GO:0030182">
    <property type="term" value="P:neuron differentiation"/>
    <property type="evidence" value="ECO:0007669"/>
    <property type="project" value="TreeGrafter"/>
</dbReference>
<evidence type="ECO:0000256" key="2">
    <source>
        <dbReference type="ARBA" id="ARBA00006503"/>
    </source>
</evidence>
<evidence type="ECO:0000313" key="11">
    <source>
        <dbReference type="EMBL" id="CAF0875281.1"/>
    </source>
</evidence>
<dbReference type="GO" id="GO:0005634">
    <property type="term" value="C:nucleus"/>
    <property type="evidence" value="ECO:0007669"/>
    <property type="project" value="UniProtKB-SubCell"/>
</dbReference>
<evidence type="ECO:0000256" key="9">
    <source>
        <dbReference type="SAM" id="MobiDB-lite"/>
    </source>
</evidence>
<dbReference type="InterPro" id="IPR009057">
    <property type="entry name" value="Homeodomain-like_sf"/>
</dbReference>
<feature type="DNA-binding region" description="Homeobox" evidence="7">
    <location>
        <begin position="56"/>
        <end position="115"/>
    </location>
</feature>
<evidence type="ECO:0000256" key="7">
    <source>
        <dbReference type="PROSITE-ProRule" id="PRU00108"/>
    </source>
</evidence>
<dbReference type="AlphaFoldDB" id="A0A813XTK7"/>
<protein>
    <recommendedName>
        <fullName evidence="10">Homeobox domain-containing protein</fullName>
    </recommendedName>
</protein>
<keyword evidence="5 7" id="KW-0371">Homeobox</keyword>
<keyword evidence="4 7" id="KW-0238">DNA-binding</keyword>
<sequence length="272" mass="31635">MYNNGKIKFEQDKHRDGKTYNHRDESNETSSTSHENRQSTMSIDSCLDEKNLSLKAKRHRTRFTPVQLNELERSFAKTHYPDIFNREELAIRIGLIESRVQVWFQNRRAKWKKRKKTTNVFRQSSLMSSYRLSSSTDTFNPFSTSSTPSRWTNTNSLSQFTNPFHPQNFVTRNECQRHNLSSQVEHTLNQSPSNFHGSQYQMSIFPPTTSLSTPQTGTFELSPSSPSHYLSNFPCIMSTEDYVDADDMWRGSSILALRRKAVEHQANVATYR</sequence>
<keyword evidence="6 7" id="KW-0539">Nucleus</keyword>
<evidence type="ECO:0000256" key="5">
    <source>
        <dbReference type="ARBA" id="ARBA00023155"/>
    </source>
</evidence>
<name>A0A813XTK7_9BILA</name>
<dbReference type="EMBL" id="CAJOBC010001187">
    <property type="protein sequence ID" value="CAF3662199.1"/>
    <property type="molecule type" value="Genomic_DNA"/>
</dbReference>
<feature type="region of interest" description="Disordered" evidence="9">
    <location>
        <begin position="1"/>
        <end position="44"/>
    </location>
</feature>
<dbReference type="Pfam" id="PF00046">
    <property type="entry name" value="Homeodomain"/>
    <property type="match status" value="1"/>
</dbReference>
<evidence type="ECO:0000256" key="8">
    <source>
        <dbReference type="RuleBase" id="RU000682"/>
    </source>
</evidence>
<dbReference type="PANTHER" id="PTHR46770:SF1">
    <property type="entry name" value="HOMEOBOX PROTEIN ORTHOPEDIA"/>
    <property type="match status" value="1"/>
</dbReference>
<dbReference type="Gene3D" id="1.10.10.60">
    <property type="entry name" value="Homeodomain-like"/>
    <property type="match status" value="1"/>
</dbReference>
<dbReference type="PROSITE" id="PS00027">
    <property type="entry name" value="HOMEOBOX_1"/>
    <property type="match status" value="1"/>
</dbReference>
<dbReference type="GO" id="GO:0003677">
    <property type="term" value="F:DNA binding"/>
    <property type="evidence" value="ECO:0007669"/>
    <property type="project" value="UniProtKB-UniRule"/>
</dbReference>